<dbReference type="GO" id="GO:0005743">
    <property type="term" value="C:mitochondrial inner membrane"/>
    <property type="evidence" value="ECO:0007669"/>
    <property type="project" value="TreeGrafter"/>
</dbReference>
<dbReference type="GO" id="GO:0015421">
    <property type="term" value="F:ABC-type oligopeptide transporter activity"/>
    <property type="evidence" value="ECO:0007669"/>
    <property type="project" value="TreeGrafter"/>
</dbReference>
<evidence type="ECO:0000256" key="9">
    <source>
        <dbReference type="ARBA" id="ARBA00023136"/>
    </source>
</evidence>
<dbReference type="OrthoDB" id="6500128at2759"/>
<evidence type="ECO:0000256" key="8">
    <source>
        <dbReference type="ARBA" id="ARBA00022989"/>
    </source>
</evidence>
<feature type="compositionally biased region" description="Basic and acidic residues" evidence="10">
    <location>
        <begin position="15"/>
        <end position="26"/>
    </location>
</feature>
<feature type="compositionally biased region" description="Basic and acidic residues" evidence="10">
    <location>
        <begin position="49"/>
        <end position="64"/>
    </location>
</feature>
<dbReference type="Gene3D" id="3.40.50.300">
    <property type="entry name" value="P-loop containing nucleotide triphosphate hydrolases"/>
    <property type="match status" value="2"/>
</dbReference>
<keyword evidence="6" id="KW-0547">Nucleotide-binding</keyword>
<evidence type="ECO:0000256" key="7">
    <source>
        <dbReference type="ARBA" id="ARBA00022840"/>
    </source>
</evidence>
<dbReference type="CDD" id="cd18578">
    <property type="entry name" value="ABC_6TM_Pgp_ABCB1_D2_like"/>
    <property type="match status" value="1"/>
</dbReference>
<feature type="domain" description="ABC transporter" evidence="12">
    <location>
        <begin position="418"/>
        <end position="659"/>
    </location>
</feature>
<keyword evidence="3" id="KW-0813">Transport</keyword>
<proteinExistence type="inferred from homology"/>
<feature type="transmembrane region" description="Helical" evidence="11">
    <location>
        <begin position="947"/>
        <end position="964"/>
    </location>
</feature>
<dbReference type="FunFam" id="1.20.1560.10:FF:000018">
    <property type="entry name" value="ATP-binding cassette subfamily B member 11"/>
    <property type="match status" value="1"/>
</dbReference>
<feature type="region of interest" description="Disordered" evidence="10">
    <location>
        <begin position="733"/>
        <end position="768"/>
    </location>
</feature>
<dbReference type="Gene3D" id="1.20.1560.10">
    <property type="entry name" value="ABC transporter type 1, transmembrane domain"/>
    <property type="match status" value="2"/>
</dbReference>
<feature type="non-terminal residue" evidence="14">
    <location>
        <position position="1"/>
    </location>
</feature>
<evidence type="ECO:0000256" key="2">
    <source>
        <dbReference type="ARBA" id="ARBA00007577"/>
    </source>
</evidence>
<evidence type="ECO:0000256" key="6">
    <source>
        <dbReference type="ARBA" id="ARBA00022741"/>
    </source>
</evidence>
<dbReference type="InterPro" id="IPR027417">
    <property type="entry name" value="P-loop_NTPase"/>
</dbReference>
<dbReference type="InterPro" id="IPR039421">
    <property type="entry name" value="Type_1_exporter"/>
</dbReference>
<feature type="transmembrane region" description="Helical" evidence="11">
    <location>
        <begin position="355"/>
        <end position="374"/>
    </location>
</feature>
<evidence type="ECO:0000256" key="11">
    <source>
        <dbReference type="SAM" id="Phobius"/>
    </source>
</evidence>
<keyword evidence="4 11" id="KW-0812">Transmembrane</keyword>
<dbReference type="GO" id="GO:0016887">
    <property type="term" value="F:ATP hydrolysis activity"/>
    <property type="evidence" value="ECO:0007669"/>
    <property type="project" value="InterPro"/>
</dbReference>
<dbReference type="FunFam" id="3.40.50.300:FF:000205">
    <property type="entry name" value="ABC transporter B family member 4"/>
    <property type="match status" value="1"/>
</dbReference>
<feature type="transmembrane region" description="Helical" evidence="11">
    <location>
        <begin position="800"/>
        <end position="824"/>
    </location>
</feature>
<evidence type="ECO:0000256" key="5">
    <source>
        <dbReference type="ARBA" id="ARBA00022737"/>
    </source>
</evidence>
<accession>A0A9W8KWK6</accession>
<dbReference type="SMART" id="SM00382">
    <property type="entry name" value="AAA"/>
    <property type="match status" value="2"/>
</dbReference>
<dbReference type="PROSITE" id="PS50929">
    <property type="entry name" value="ABC_TM1F"/>
    <property type="match status" value="2"/>
</dbReference>
<dbReference type="PANTHER" id="PTHR43394:SF27">
    <property type="entry name" value="ATP-DEPENDENT TRANSLOCASE ABCB1-LIKE"/>
    <property type="match status" value="1"/>
</dbReference>
<keyword evidence="7" id="KW-0067">ATP-binding</keyword>
<evidence type="ECO:0000259" key="13">
    <source>
        <dbReference type="PROSITE" id="PS50929"/>
    </source>
</evidence>
<feature type="compositionally biased region" description="Polar residues" evidence="10">
    <location>
        <begin position="734"/>
        <end position="753"/>
    </location>
</feature>
<sequence length="1370" mass="149734">MSTEVNTEVHTSSIRSEDNGLEHKDGIQTSNAADLAKPKKPGFWAKLSGGKDKSVTGKDKSKPEKEPTVSFAELFRFADKFDRILLVFGTIAACCAGVGMPLLTLIFSNLFGVFLDFNNSDTENNEAIRHHLDHETRRYSLYFMALGLAMWTVASIQKLFWSLAAERISRRLREAFYVAILRQDIGWFDSLSTGELTTRISGDVNMVQDGTGEKFGFIIQYVSTFVSALILAFVKGWRLTLVVLAVLPLLVGSASLIGIILARSTAGGQDAYAEAGGVADEVLSSIKTVMAFGGHERELKRYTKKLGKAKSAGLFKACVVGCNVGFMMFAIYSLYSLGFWYGGKLAREGKMDPSTVLNVFFALIIGGFSLGNSAPSITAVTSARGAAVKVYQIIDRKSPIDSVQTENGISAENIAGEIELCNVDFSYPTRKDVQVLNNFSILVKPGQKVALVGESGCGKSTMIGLVERFYDADSGVVKLDGVDVREYNVRSLRQQIGVIMQMPVLFGYSIYQNIIWGAADVENNPPTKEQVIQACKDANAHDFISQLPDGYETMCGERGALLSGGQKQRIAIARALVRNPKILLLDEATSALDTSAERVVQEALDRASADRTTITVAHRLSTIRDSDVIYVIGKGHVLEHGNHEELIAKNGAYARLVEAQQIRQALETDVSKLEASSDSPESIDAAKIGGSEDVSAVSGYKNEKDVDDLTDPSQGGVPVERANTHRSMLRRFSVQRTSTGMSADRLSTTSTENGGKEQGDDLDPESEEGKKLLEKRDQEMRKRGLSALPRLIRMNKKYTGMLIPGVIFTVIDGAAFPCFSLVFARMLVAMAIPDKDKQKHEVNLYAGMFFLFAGVMLVVTTGRNICFNWASEKITFNVRHDVFKAMMRQDAAYFDRKENGVGALTARLATEANEVCRGIGDAFPAFIAAFASIVTGIAIAFVYDWHLTLVILGMLPFFTLAFYFEGKSMYATTKTMKGAYEKASQEASETVSNIRTVATLTREHTFIAQFKQNSEGPYRSALKNHFISSVSYGFAQATMFLVYSLAFFVGSQFILKGFVTVQEMFNVMYAIVFAAFALGLMAQQSSVLTKALISSEKLLGTILSVPKIDAQTEDGVRMSNDDVRGDITLSRVSFAYPTRPRARILHHVSLGVTPGKTIALVGPSGSGKSTVIALVQRLYDVISGSVEVEGTDVRQWNVESLRQNLALVGQEPVLFDYTIAENIEYGRPGATQAEIEAVAKQANIHGFVSELPDGYNTRIGQTGGQLSGGQKQRIAIARALVRNPKILLLDEASSALDSQSEKLVQEALELAAEGRTTITIAHRLSTIQNADMIVVFRQGRIVEHGTHDELIEQKGLYSLLVTQQSLEITH</sequence>
<evidence type="ECO:0000256" key="10">
    <source>
        <dbReference type="SAM" id="MobiDB-lite"/>
    </source>
</evidence>
<dbReference type="SUPFAM" id="SSF90123">
    <property type="entry name" value="ABC transporter transmembrane region"/>
    <property type="match status" value="2"/>
</dbReference>
<protein>
    <submittedName>
        <fullName evidence="14">Uncharacterized protein</fullName>
    </submittedName>
</protein>
<keyword evidence="8 11" id="KW-1133">Transmembrane helix</keyword>
<dbReference type="FunFam" id="3.40.50.300:FF:000916">
    <property type="entry name" value="ABC transporter B family member 9"/>
    <property type="match status" value="1"/>
</dbReference>
<feature type="domain" description="ABC transmembrane type-1" evidence="13">
    <location>
        <begin position="87"/>
        <end position="382"/>
    </location>
</feature>
<feature type="transmembrane region" description="Helical" evidence="11">
    <location>
        <begin position="1032"/>
        <end position="1055"/>
    </location>
</feature>
<feature type="transmembrane region" description="Helical" evidence="11">
    <location>
        <begin position="844"/>
        <end position="866"/>
    </location>
</feature>
<feature type="transmembrane region" description="Helical" evidence="11">
    <location>
        <begin position="314"/>
        <end position="335"/>
    </location>
</feature>
<dbReference type="Proteomes" id="UP001151518">
    <property type="component" value="Unassembled WGS sequence"/>
</dbReference>
<dbReference type="SUPFAM" id="SSF52540">
    <property type="entry name" value="P-loop containing nucleoside triphosphate hydrolases"/>
    <property type="match status" value="2"/>
</dbReference>
<feature type="domain" description="ABC transporter" evidence="12">
    <location>
        <begin position="1127"/>
        <end position="1363"/>
    </location>
</feature>
<gene>
    <name evidence="14" type="ORF">GGI25_005282</name>
</gene>
<comment type="similarity">
    <text evidence="2">Belongs to the ABC transporter superfamily. ABCB family. Multidrug resistance exporter (TC 3.A.1.201) subfamily.</text>
</comment>
<evidence type="ECO:0000259" key="12">
    <source>
        <dbReference type="PROSITE" id="PS50893"/>
    </source>
</evidence>
<feature type="compositionally biased region" description="Polar residues" evidence="10">
    <location>
        <begin position="1"/>
        <end position="14"/>
    </location>
</feature>
<feature type="transmembrane region" description="Helical" evidence="11">
    <location>
        <begin position="215"/>
        <end position="234"/>
    </location>
</feature>
<dbReference type="CDD" id="cd18577">
    <property type="entry name" value="ABC_6TM_Pgp_ABCB1_D1_like"/>
    <property type="match status" value="1"/>
</dbReference>
<dbReference type="CDD" id="cd03249">
    <property type="entry name" value="ABC_MTABC3_MDL1_MDL2"/>
    <property type="match status" value="2"/>
</dbReference>
<feature type="transmembrane region" description="Helical" evidence="11">
    <location>
        <begin position="139"/>
        <end position="161"/>
    </location>
</feature>
<feature type="transmembrane region" description="Helical" evidence="11">
    <location>
        <begin position="84"/>
        <end position="107"/>
    </location>
</feature>
<dbReference type="GO" id="GO:0090374">
    <property type="term" value="P:oligopeptide export from mitochondrion"/>
    <property type="evidence" value="ECO:0007669"/>
    <property type="project" value="TreeGrafter"/>
</dbReference>
<dbReference type="Pfam" id="PF00664">
    <property type="entry name" value="ABC_membrane"/>
    <property type="match status" value="2"/>
</dbReference>
<evidence type="ECO:0000256" key="3">
    <source>
        <dbReference type="ARBA" id="ARBA00022448"/>
    </source>
</evidence>
<dbReference type="InterPro" id="IPR011527">
    <property type="entry name" value="ABC1_TM_dom"/>
</dbReference>
<keyword evidence="9 11" id="KW-0472">Membrane</keyword>
<organism evidence="14 15">
    <name type="scientific">Coemansia spiralis</name>
    <dbReference type="NCBI Taxonomy" id="417178"/>
    <lineage>
        <taxon>Eukaryota</taxon>
        <taxon>Fungi</taxon>
        <taxon>Fungi incertae sedis</taxon>
        <taxon>Zoopagomycota</taxon>
        <taxon>Kickxellomycotina</taxon>
        <taxon>Kickxellomycetes</taxon>
        <taxon>Kickxellales</taxon>
        <taxon>Kickxellaceae</taxon>
        <taxon>Coemansia</taxon>
    </lineage>
</organism>
<feature type="transmembrane region" description="Helical" evidence="11">
    <location>
        <begin position="922"/>
        <end position="941"/>
    </location>
</feature>
<comment type="caution">
    <text evidence="14">The sequence shown here is derived from an EMBL/GenBank/DDBJ whole genome shotgun (WGS) entry which is preliminary data.</text>
</comment>
<dbReference type="InterPro" id="IPR003439">
    <property type="entry name" value="ABC_transporter-like_ATP-bd"/>
</dbReference>
<dbReference type="InterPro" id="IPR003593">
    <property type="entry name" value="AAA+_ATPase"/>
</dbReference>
<evidence type="ECO:0000313" key="15">
    <source>
        <dbReference type="Proteomes" id="UP001151518"/>
    </source>
</evidence>
<evidence type="ECO:0000256" key="4">
    <source>
        <dbReference type="ARBA" id="ARBA00022692"/>
    </source>
</evidence>
<feature type="transmembrane region" description="Helical" evidence="11">
    <location>
        <begin position="240"/>
        <end position="262"/>
    </location>
</feature>
<dbReference type="Pfam" id="PF00005">
    <property type="entry name" value="ABC_tran"/>
    <property type="match status" value="2"/>
</dbReference>
<dbReference type="InterPro" id="IPR017871">
    <property type="entry name" value="ABC_transporter-like_CS"/>
</dbReference>
<name>A0A9W8KWK6_9FUNG</name>
<evidence type="ECO:0000256" key="1">
    <source>
        <dbReference type="ARBA" id="ARBA00004141"/>
    </source>
</evidence>
<dbReference type="EMBL" id="JANBTW010000091">
    <property type="protein sequence ID" value="KAJ2671939.1"/>
    <property type="molecule type" value="Genomic_DNA"/>
</dbReference>
<feature type="transmembrane region" description="Helical" evidence="11">
    <location>
        <begin position="1067"/>
        <end position="1088"/>
    </location>
</feature>
<reference evidence="14" key="1">
    <citation type="submission" date="2022-07" db="EMBL/GenBank/DDBJ databases">
        <title>Phylogenomic reconstructions and comparative analyses of Kickxellomycotina fungi.</title>
        <authorList>
            <person name="Reynolds N.K."/>
            <person name="Stajich J.E."/>
            <person name="Barry K."/>
            <person name="Grigoriev I.V."/>
            <person name="Crous P."/>
            <person name="Smith M.E."/>
        </authorList>
    </citation>
    <scope>NUCLEOTIDE SEQUENCE</scope>
    <source>
        <strain evidence="14">NRRL 3115</strain>
    </source>
</reference>
<dbReference type="GO" id="GO:0005524">
    <property type="term" value="F:ATP binding"/>
    <property type="evidence" value="ECO:0007669"/>
    <property type="project" value="UniProtKB-KW"/>
</dbReference>
<keyword evidence="5" id="KW-0677">Repeat</keyword>
<dbReference type="PROSITE" id="PS00211">
    <property type="entry name" value="ABC_TRANSPORTER_1"/>
    <property type="match status" value="2"/>
</dbReference>
<dbReference type="PANTHER" id="PTHR43394">
    <property type="entry name" value="ATP-DEPENDENT PERMEASE MDL1, MITOCHONDRIAL"/>
    <property type="match status" value="1"/>
</dbReference>
<dbReference type="PROSITE" id="PS50893">
    <property type="entry name" value="ABC_TRANSPORTER_2"/>
    <property type="match status" value="2"/>
</dbReference>
<evidence type="ECO:0000313" key="14">
    <source>
        <dbReference type="EMBL" id="KAJ2671939.1"/>
    </source>
</evidence>
<dbReference type="InterPro" id="IPR036640">
    <property type="entry name" value="ABC1_TM_sf"/>
</dbReference>
<feature type="region of interest" description="Disordered" evidence="10">
    <location>
        <begin position="1"/>
        <end position="64"/>
    </location>
</feature>
<comment type="subcellular location">
    <subcellularLocation>
        <location evidence="1">Membrane</location>
        <topology evidence="1">Multi-pass membrane protein</topology>
    </subcellularLocation>
</comment>
<feature type="domain" description="ABC transmembrane type-1" evidence="13">
    <location>
        <begin position="805"/>
        <end position="1090"/>
    </location>
</feature>